<dbReference type="InterPro" id="IPR001910">
    <property type="entry name" value="Inosine/uridine_hydrolase_dom"/>
</dbReference>
<reference evidence="4" key="1">
    <citation type="submission" date="2014-03" db="EMBL/GenBank/DDBJ databases">
        <authorList>
            <person name="Aksoy S."/>
            <person name="Warren W."/>
            <person name="Wilson R.K."/>
        </authorList>
    </citation>
    <scope>NUCLEOTIDE SEQUENCE [LARGE SCALE GENOMIC DNA]</scope>
    <source>
        <strain evidence="4">IAEA</strain>
    </source>
</reference>
<evidence type="ECO:0000313" key="4">
    <source>
        <dbReference type="Proteomes" id="UP000092445"/>
    </source>
</evidence>
<dbReference type="Pfam" id="PF05804">
    <property type="entry name" value="KAP"/>
    <property type="match status" value="1"/>
</dbReference>
<evidence type="ECO:0000313" key="3">
    <source>
        <dbReference type="EnsemblMetazoa" id="GPAI038958-PA"/>
    </source>
</evidence>
<dbReference type="Gene3D" id="3.90.245.10">
    <property type="entry name" value="Ribonucleoside hydrolase-like"/>
    <property type="match status" value="1"/>
</dbReference>
<name>A0A1B0A9Z6_GLOPL</name>
<dbReference type="PANTHER" id="PTHR46190:SF1">
    <property type="entry name" value="SI:CH211-201H21.5"/>
    <property type="match status" value="1"/>
</dbReference>
<protein>
    <submittedName>
        <fullName evidence="3">IU_nuc_hydro domain-containing protein</fullName>
    </submittedName>
</protein>
<evidence type="ECO:0000259" key="2">
    <source>
        <dbReference type="Pfam" id="PF01156"/>
    </source>
</evidence>
<dbReference type="PANTHER" id="PTHR46190">
    <property type="entry name" value="SI:CH211-201H21.5-RELATED"/>
    <property type="match status" value="1"/>
</dbReference>
<dbReference type="GO" id="GO:0016799">
    <property type="term" value="F:hydrolase activity, hydrolyzing N-glycosyl compounds"/>
    <property type="evidence" value="ECO:0007669"/>
    <property type="project" value="InterPro"/>
</dbReference>
<evidence type="ECO:0000256" key="1">
    <source>
        <dbReference type="ARBA" id="ARBA00009176"/>
    </source>
</evidence>
<dbReference type="InterPro" id="IPR036452">
    <property type="entry name" value="Ribo_hydro-like"/>
</dbReference>
<reference evidence="3" key="2">
    <citation type="submission" date="2020-05" db="UniProtKB">
        <authorList>
            <consortium name="EnsemblMetazoa"/>
        </authorList>
    </citation>
    <scope>IDENTIFICATION</scope>
    <source>
        <strain evidence="3">IAEA</strain>
    </source>
</reference>
<dbReference type="Pfam" id="PF01156">
    <property type="entry name" value="IU_nuc_hydro"/>
    <property type="match status" value="1"/>
</dbReference>
<proteinExistence type="inferred from homology"/>
<dbReference type="CDD" id="cd02649">
    <property type="entry name" value="nuc_hydro_CeIAG"/>
    <property type="match status" value="1"/>
</dbReference>
<keyword evidence="4" id="KW-1185">Reference proteome</keyword>
<sequence length="410" mass="45531">MASVITASHSPRSKNTDNYYSNCRGLENMSHHYVILDCDGGSDDAWALILLLKAEAEKQLTLLGVTVCGGGNTSLHNAAYNVLRILKSYGRLEVPLFLGASGALLGSSVQPSFHGKDGFGDVLHPDKSIQVEDMVRSEHAVAAIKRLCAKYPKEVTIIAIGPLTNIALCYSMYGQSFAQLIKHLYIMGGNYQGIGNCTRAAEFNFYADPEAAHIVLLKSTCPITILPWEPCMNDRFFICIKWRFETFGKCAAKVNPVADILNTVESAQFSTKGYTAWNPCDALLVAAFLFDKQIIRKESFWHCTVDLTSCTRGQMVLDHLHEIDKNAKNVHLIELLDAEFFQCAAEWAMGLRDLNVSIRILTRWKGGSIEPHPSDKALIVNYQLEATVFGDPNNPMLGEKKATKYFIFYT</sequence>
<comment type="similarity">
    <text evidence="1">Belongs to the IUNH family.</text>
</comment>
<dbReference type="VEuPathDB" id="VectorBase:GPAI038958"/>
<feature type="domain" description="Inosine/uridine-preferring nucleoside hydrolase" evidence="2">
    <location>
        <begin position="34"/>
        <end position="341"/>
    </location>
</feature>
<dbReference type="SUPFAM" id="SSF53590">
    <property type="entry name" value="Nucleoside hydrolase"/>
    <property type="match status" value="1"/>
</dbReference>
<dbReference type="STRING" id="7398.A0A1B0A9Z6"/>
<accession>A0A1B0A9Z6</accession>
<dbReference type="AlphaFoldDB" id="A0A1B0A9Z6"/>
<dbReference type="InterPro" id="IPR052775">
    <property type="entry name" value="IUN_hydrolase"/>
</dbReference>
<organism evidence="3 4">
    <name type="scientific">Glossina pallidipes</name>
    <name type="common">Tsetse fly</name>
    <dbReference type="NCBI Taxonomy" id="7398"/>
    <lineage>
        <taxon>Eukaryota</taxon>
        <taxon>Metazoa</taxon>
        <taxon>Ecdysozoa</taxon>
        <taxon>Arthropoda</taxon>
        <taxon>Hexapoda</taxon>
        <taxon>Insecta</taxon>
        <taxon>Pterygota</taxon>
        <taxon>Neoptera</taxon>
        <taxon>Endopterygota</taxon>
        <taxon>Diptera</taxon>
        <taxon>Brachycera</taxon>
        <taxon>Muscomorpha</taxon>
        <taxon>Hippoboscoidea</taxon>
        <taxon>Glossinidae</taxon>
        <taxon>Glossina</taxon>
    </lineage>
</organism>
<dbReference type="Proteomes" id="UP000092445">
    <property type="component" value="Unassembled WGS sequence"/>
</dbReference>
<dbReference type="EnsemblMetazoa" id="GPAI038958-RA">
    <property type="protein sequence ID" value="GPAI038958-PA"/>
    <property type="gene ID" value="GPAI038958"/>
</dbReference>